<comment type="caution">
    <text evidence="1">The sequence shown here is derived from an EMBL/GenBank/DDBJ whole genome shotgun (WGS) entry which is preliminary data.</text>
</comment>
<name>A0A366KZJ6_9SPHI</name>
<organism evidence="1 2">
    <name type="scientific">Pedobacter miscanthi</name>
    <dbReference type="NCBI Taxonomy" id="2259170"/>
    <lineage>
        <taxon>Bacteria</taxon>
        <taxon>Pseudomonadati</taxon>
        <taxon>Bacteroidota</taxon>
        <taxon>Sphingobacteriia</taxon>
        <taxon>Sphingobacteriales</taxon>
        <taxon>Sphingobacteriaceae</taxon>
        <taxon>Pedobacter</taxon>
    </lineage>
</organism>
<dbReference type="InterPro" id="IPR013325">
    <property type="entry name" value="RNA_pol_sigma_r2"/>
</dbReference>
<evidence type="ECO:0000313" key="2">
    <source>
        <dbReference type="Proteomes" id="UP000252081"/>
    </source>
</evidence>
<dbReference type="AlphaFoldDB" id="A0A366KZJ6"/>
<dbReference type="OrthoDB" id="1163416at2"/>
<evidence type="ECO:0000313" key="1">
    <source>
        <dbReference type="EMBL" id="RBQ06659.1"/>
    </source>
</evidence>
<sequence>MSATPIPEKMSSREALFMKLYQQAFPLVAQHVAKMGGSFDEAKDIFQDALVLYYEKVQVSGLALKYSEKSYLLGIAKHLWIKRYHENSRHSSLDLEDHVFKAVIDVADIEYREVAPFKLMRLLEQTGQKCMQLLSAFYYEKLDMDALAGRFGFSGARSATAQKFKCLQKVKETVKEKSLKYEDIVE</sequence>
<dbReference type="GO" id="GO:0003700">
    <property type="term" value="F:DNA-binding transcription factor activity"/>
    <property type="evidence" value="ECO:0007669"/>
    <property type="project" value="InterPro"/>
</dbReference>
<dbReference type="EMBL" id="QNQU01000010">
    <property type="protein sequence ID" value="RBQ06659.1"/>
    <property type="molecule type" value="Genomic_DNA"/>
</dbReference>
<protein>
    <submittedName>
        <fullName evidence="1">Sigma-70 family RNA polymerase sigma factor</fullName>
    </submittedName>
</protein>
<keyword evidence="2" id="KW-1185">Reference proteome</keyword>
<dbReference type="GO" id="GO:0006352">
    <property type="term" value="P:DNA-templated transcription initiation"/>
    <property type="evidence" value="ECO:0007669"/>
    <property type="project" value="InterPro"/>
</dbReference>
<reference evidence="1 2" key="1">
    <citation type="submission" date="2018-07" db="EMBL/GenBank/DDBJ databases">
        <title>A draft genome of a endophytic bacteria, a new species of Pedobacter.</title>
        <authorList>
            <person name="Zhang Z.D."/>
            <person name="Chen Z.J."/>
        </authorList>
    </citation>
    <scope>NUCLEOTIDE SEQUENCE [LARGE SCALE GENOMIC DNA]</scope>
    <source>
        <strain evidence="1 2">RS10</strain>
    </source>
</reference>
<dbReference type="RefSeq" id="WP_113949222.1">
    <property type="nucleotide sequence ID" value="NZ_QNQU01000010.1"/>
</dbReference>
<proteinExistence type="predicted"/>
<gene>
    <name evidence="1" type="ORF">DRW42_12790</name>
</gene>
<dbReference type="Proteomes" id="UP000252081">
    <property type="component" value="Unassembled WGS sequence"/>
</dbReference>
<dbReference type="SUPFAM" id="SSF88946">
    <property type="entry name" value="Sigma2 domain of RNA polymerase sigma factors"/>
    <property type="match status" value="1"/>
</dbReference>
<accession>A0A366KZJ6</accession>
<dbReference type="Gene3D" id="1.10.1740.10">
    <property type="match status" value="1"/>
</dbReference>